<dbReference type="STRING" id="1641165.XM38_03445"/>
<dbReference type="InterPro" id="IPR036812">
    <property type="entry name" value="NAD(P)_OxRdtase_dom_sf"/>
</dbReference>
<dbReference type="OrthoDB" id="570334at2"/>
<protein>
    <recommendedName>
        <fullName evidence="1">NADP-dependent oxidoreductase domain-containing protein</fullName>
    </recommendedName>
</protein>
<keyword evidence="3" id="KW-1185">Reference proteome</keyword>
<dbReference type="InterPro" id="IPR023210">
    <property type="entry name" value="NADP_OxRdtase_dom"/>
</dbReference>
<dbReference type="RefSeq" id="WP_080805926.1">
    <property type="nucleotide sequence ID" value="NZ_CP021983.2"/>
</dbReference>
<reference evidence="2 3" key="1">
    <citation type="journal article" date="2016" name="Biochim. Biophys. Acta">
        <title>Characterization of red-shifted phycobilisomes isolated from the chlorophyll f-containing cyanobacterium Halomicronema hongdechloris.</title>
        <authorList>
            <person name="Li Y."/>
            <person name="Lin Y."/>
            <person name="Garvey C.J."/>
            <person name="Birch D."/>
            <person name="Corkery R.W."/>
            <person name="Loughlin P.C."/>
            <person name="Scheer H."/>
            <person name="Willows R.D."/>
            <person name="Chen M."/>
        </authorList>
    </citation>
    <scope>NUCLEOTIDE SEQUENCE [LARGE SCALE GENOMIC DNA]</scope>
    <source>
        <strain evidence="2 3">C2206</strain>
    </source>
</reference>
<dbReference type="SUPFAM" id="SSF51430">
    <property type="entry name" value="NAD(P)-linked oxidoreductase"/>
    <property type="match status" value="1"/>
</dbReference>
<proteinExistence type="predicted"/>
<dbReference type="KEGG" id="hhg:XM38_043490"/>
<dbReference type="Proteomes" id="UP000191901">
    <property type="component" value="Chromosome"/>
</dbReference>
<dbReference type="PANTHER" id="PTHR43312">
    <property type="entry name" value="D-THREO-ALDOSE 1-DEHYDROGENASE"/>
    <property type="match status" value="1"/>
</dbReference>
<evidence type="ECO:0000259" key="1">
    <source>
        <dbReference type="Pfam" id="PF00248"/>
    </source>
</evidence>
<gene>
    <name evidence="2" type="ORF">XM38_043490</name>
</gene>
<accession>A0A1Z3HSV8</accession>
<name>A0A1Z3HSV8_9CYAN</name>
<sequence>MQIQTIQGQPASILGLAGQEPMESGCVDLAWQAGVNYFFSYDLGDSPLLRDLHQLLKQHREQAIVATGSERRELKSWQTYIEQVRQTLAIDTVDILFAEYVSPADDWQQVMTLLEQLYEWKAAGLIRYVGVTTHTRAIAQRLLQESRCDVLMHRYNMAHRKAEAAVLPAALAADIPVVAFTSTRWGTLLQGHPAWPTDPPTAADCYRFGLHQPAIRLVLTAPKTRDDLEANLAVLEAPSLSAEEVAHWQRYGDLVYGQGQDAFETNWP</sequence>
<dbReference type="AlphaFoldDB" id="A0A1Z3HSV8"/>
<dbReference type="PANTHER" id="PTHR43312:SF1">
    <property type="entry name" value="NADP-DEPENDENT OXIDOREDUCTASE DOMAIN-CONTAINING PROTEIN"/>
    <property type="match status" value="1"/>
</dbReference>
<evidence type="ECO:0000313" key="3">
    <source>
        <dbReference type="Proteomes" id="UP000191901"/>
    </source>
</evidence>
<organism evidence="2 3">
    <name type="scientific">Halomicronema hongdechloris C2206</name>
    <dbReference type="NCBI Taxonomy" id="1641165"/>
    <lineage>
        <taxon>Bacteria</taxon>
        <taxon>Bacillati</taxon>
        <taxon>Cyanobacteriota</taxon>
        <taxon>Cyanophyceae</taxon>
        <taxon>Nodosilineales</taxon>
        <taxon>Nodosilineaceae</taxon>
        <taxon>Halomicronema</taxon>
    </lineage>
</organism>
<dbReference type="Pfam" id="PF00248">
    <property type="entry name" value="Aldo_ket_red"/>
    <property type="match status" value="1"/>
</dbReference>
<dbReference type="EMBL" id="CP021983">
    <property type="protein sequence ID" value="ASC73384.1"/>
    <property type="molecule type" value="Genomic_DNA"/>
</dbReference>
<feature type="domain" description="NADP-dependent oxidoreductase" evidence="1">
    <location>
        <begin position="59"/>
        <end position="188"/>
    </location>
</feature>
<dbReference type="Gene3D" id="3.20.20.100">
    <property type="entry name" value="NADP-dependent oxidoreductase domain"/>
    <property type="match status" value="1"/>
</dbReference>
<dbReference type="InterPro" id="IPR053135">
    <property type="entry name" value="AKR2_Oxidoreductase"/>
</dbReference>
<evidence type="ECO:0000313" key="2">
    <source>
        <dbReference type="EMBL" id="ASC73384.1"/>
    </source>
</evidence>